<comment type="caution">
    <text evidence="2">The sequence shown here is derived from an EMBL/GenBank/DDBJ whole genome shotgun (WGS) entry which is preliminary data.</text>
</comment>
<feature type="compositionally biased region" description="Polar residues" evidence="1">
    <location>
        <begin position="244"/>
        <end position="257"/>
    </location>
</feature>
<dbReference type="AlphaFoldDB" id="A0A2H9T5P3"/>
<gene>
    <name evidence="2" type="ORF">CI610_02515</name>
</gene>
<protein>
    <submittedName>
        <fullName evidence="2">Uncharacterized protein</fullName>
    </submittedName>
</protein>
<proteinExistence type="predicted"/>
<dbReference type="EMBL" id="NSIT01000161">
    <property type="protein sequence ID" value="PJE78545.1"/>
    <property type="molecule type" value="Genomic_DNA"/>
</dbReference>
<reference evidence="2" key="1">
    <citation type="journal article" date="2017" name="Appl. Environ. Microbiol.">
        <title>Molecular characterization of an Endozoicomonas-like organism causing infection in king scallop Pecten maximus L.</title>
        <authorList>
            <person name="Cano I."/>
            <person name="van Aerle R."/>
            <person name="Ross S."/>
            <person name="Verner-Jeffreys D.W."/>
            <person name="Paley R.K."/>
            <person name="Rimmer G."/>
            <person name="Ryder D."/>
            <person name="Hooper P."/>
            <person name="Stone D."/>
            <person name="Feist S.W."/>
        </authorList>
    </citation>
    <scope>NUCLEOTIDE SEQUENCE</scope>
</reference>
<evidence type="ECO:0000313" key="2">
    <source>
        <dbReference type="EMBL" id="PJE78545.1"/>
    </source>
</evidence>
<accession>A0A2H9T5P3</accession>
<sequence>MASTLQREDLPLDEKMTLYDQDLRKYLSRHQQYKQDGLTPKVVTTLENFPKEDLTRKLVLQSVPKTAQSKTEMLMDRLKQVVQWNDKGEFGYKGAPVISGSNLVDLVGNATRQRSLKHVNPQGMNTFLTALRDLNVPQSWISNKEYLDKMQTVASTPLPTIRETIPSGEMSLARPPATLTSMMPSPVTPLATSQSTHTPSHVTPLATYQDFHTPIPSGATPLTTSENTLLSPTQMDWKEYSDESGYNTFSTPTSRSTLPRKPVSDMLKKWKKFKPTD</sequence>
<name>A0A2H9T5P3_9ZZZZ</name>
<evidence type="ECO:0000256" key="1">
    <source>
        <dbReference type="SAM" id="MobiDB-lite"/>
    </source>
</evidence>
<feature type="region of interest" description="Disordered" evidence="1">
    <location>
        <begin position="242"/>
        <end position="263"/>
    </location>
</feature>
<organism evidence="2">
    <name type="scientific">invertebrate metagenome</name>
    <dbReference type="NCBI Taxonomy" id="1711999"/>
    <lineage>
        <taxon>unclassified sequences</taxon>
        <taxon>metagenomes</taxon>
        <taxon>organismal metagenomes</taxon>
    </lineage>
</organism>